<protein>
    <submittedName>
        <fullName evidence="1">Uncharacterized protein</fullName>
    </submittedName>
</protein>
<evidence type="ECO:0000313" key="1">
    <source>
        <dbReference type="EMBL" id="SLM28865.1"/>
    </source>
</evidence>
<evidence type="ECO:0000313" key="2">
    <source>
        <dbReference type="Proteomes" id="UP000191931"/>
    </source>
</evidence>
<accession>A0A1W1H8Y7</accession>
<keyword evidence="2" id="KW-1185">Reference proteome</keyword>
<dbReference type="STRING" id="1246637.MTBBW1_1610027"/>
<dbReference type="RefSeq" id="WP_080805348.1">
    <property type="nucleotide sequence ID" value="NZ_LT828550.1"/>
</dbReference>
<dbReference type="Proteomes" id="UP000191931">
    <property type="component" value="Unassembled WGS sequence"/>
</dbReference>
<proteinExistence type="predicted"/>
<sequence length="235" mass="26444">MKPDFRTAKLMAVIFTPEFSITDRLAIANAVQTISGGRFNGEFISVPVAQDAAPEIPRIILTSKDGTWKFEVSLLRSNLTFFQPANLAVNVPTVVSFGKFAGSFFSLYQKSINAKAAKLGFVTEKFMPLDREKPSGMIVKKFCNEHFAQKVFDNTEAFELHSLKKYPFDRFHINSWVKFKSAKLANKARTPIILVENDINTYMEGQEGADFKADDIMTFFSAIPDHLESISALFF</sequence>
<organism evidence="1 2">
    <name type="scientific">Desulfamplus magnetovallimortis</name>
    <dbReference type="NCBI Taxonomy" id="1246637"/>
    <lineage>
        <taxon>Bacteria</taxon>
        <taxon>Pseudomonadati</taxon>
        <taxon>Thermodesulfobacteriota</taxon>
        <taxon>Desulfobacteria</taxon>
        <taxon>Desulfobacterales</taxon>
        <taxon>Desulfobacteraceae</taxon>
        <taxon>Desulfamplus</taxon>
    </lineage>
</organism>
<dbReference type="OrthoDB" id="9553536at2"/>
<gene>
    <name evidence="1" type="ORF">MTBBW1_1610027</name>
</gene>
<dbReference type="AlphaFoldDB" id="A0A1W1H8Y7"/>
<reference evidence="1 2" key="1">
    <citation type="submission" date="2017-03" db="EMBL/GenBank/DDBJ databases">
        <authorList>
            <person name="Afonso C.L."/>
            <person name="Miller P.J."/>
            <person name="Scott M.A."/>
            <person name="Spackman E."/>
            <person name="Goraichik I."/>
            <person name="Dimitrov K.M."/>
            <person name="Suarez D.L."/>
            <person name="Swayne D.E."/>
        </authorList>
    </citation>
    <scope>NUCLEOTIDE SEQUENCE [LARGE SCALE GENOMIC DNA]</scope>
    <source>
        <strain evidence="1">PRJEB14757</strain>
    </source>
</reference>
<dbReference type="EMBL" id="FWEV01000070">
    <property type="protein sequence ID" value="SLM28865.1"/>
    <property type="molecule type" value="Genomic_DNA"/>
</dbReference>
<name>A0A1W1H8Y7_9BACT</name>